<dbReference type="Gene3D" id="6.10.250.3450">
    <property type="match status" value="1"/>
</dbReference>
<dbReference type="NCBIfam" id="TIGR00012">
    <property type="entry name" value="L29"/>
    <property type="match status" value="1"/>
</dbReference>
<dbReference type="PANTHER" id="PTHR45722">
    <property type="entry name" value="60S RIBOSOMAL PROTEIN L35"/>
    <property type="match status" value="1"/>
</dbReference>
<keyword evidence="2" id="KW-0689">Ribosomal protein</keyword>
<dbReference type="GO" id="GO:0003735">
    <property type="term" value="F:structural constituent of ribosome"/>
    <property type="evidence" value="ECO:0007669"/>
    <property type="project" value="InterPro"/>
</dbReference>
<dbReference type="EMBL" id="CAJNOR010000734">
    <property type="protein sequence ID" value="CAF0994315.1"/>
    <property type="molecule type" value="Genomic_DNA"/>
</dbReference>
<dbReference type="AlphaFoldDB" id="A0A814G8B4"/>
<dbReference type="GO" id="GO:0022625">
    <property type="term" value="C:cytosolic large ribosomal subunit"/>
    <property type="evidence" value="ECO:0007669"/>
    <property type="project" value="InterPro"/>
</dbReference>
<evidence type="ECO:0000313" key="6">
    <source>
        <dbReference type="EMBL" id="CAF0994315.1"/>
    </source>
</evidence>
<dbReference type="InterPro" id="IPR001854">
    <property type="entry name" value="Ribosomal_uL29"/>
</dbReference>
<reference evidence="6" key="1">
    <citation type="submission" date="2021-02" db="EMBL/GenBank/DDBJ databases">
        <authorList>
            <person name="Nowell W R."/>
        </authorList>
    </citation>
    <scope>NUCLEOTIDE SEQUENCE</scope>
</reference>
<comment type="caution">
    <text evidence="6">The sequence shown here is derived from an EMBL/GenBank/DDBJ whole genome shotgun (WGS) entry which is preliminary data.</text>
</comment>
<dbReference type="GO" id="GO:0006412">
    <property type="term" value="P:translation"/>
    <property type="evidence" value="ECO:0007669"/>
    <property type="project" value="InterPro"/>
</dbReference>
<keyword evidence="7" id="KW-1185">Reference proteome</keyword>
<organism evidence="6 7">
    <name type="scientific">Adineta ricciae</name>
    <name type="common">Rotifer</name>
    <dbReference type="NCBI Taxonomy" id="249248"/>
    <lineage>
        <taxon>Eukaryota</taxon>
        <taxon>Metazoa</taxon>
        <taxon>Spiralia</taxon>
        <taxon>Gnathifera</taxon>
        <taxon>Rotifera</taxon>
        <taxon>Eurotatoria</taxon>
        <taxon>Bdelloidea</taxon>
        <taxon>Adinetida</taxon>
        <taxon>Adinetidae</taxon>
        <taxon>Adineta</taxon>
    </lineage>
</organism>
<evidence type="ECO:0000256" key="4">
    <source>
        <dbReference type="ARBA" id="ARBA00035204"/>
    </source>
</evidence>
<dbReference type="FunFam" id="6.10.250.3450:FF:000001">
    <property type="entry name" value="60S ribosomal protein L35"/>
    <property type="match status" value="1"/>
</dbReference>
<evidence type="ECO:0000256" key="3">
    <source>
        <dbReference type="ARBA" id="ARBA00023274"/>
    </source>
</evidence>
<dbReference type="PANTHER" id="PTHR45722:SF2">
    <property type="entry name" value="LARGE RIBOSOMAL SUBUNIT PROTEIN UL29-RELATED"/>
    <property type="match status" value="1"/>
</dbReference>
<dbReference type="GO" id="GO:0000463">
    <property type="term" value="P:maturation of LSU-rRNA from tricistronic rRNA transcript (SSU-rRNA, 5.8S rRNA, LSU-rRNA)"/>
    <property type="evidence" value="ECO:0007669"/>
    <property type="project" value="InterPro"/>
</dbReference>
<proteinExistence type="inferred from homology"/>
<evidence type="ECO:0000256" key="1">
    <source>
        <dbReference type="ARBA" id="ARBA00009254"/>
    </source>
</evidence>
<dbReference type="Proteomes" id="UP000663828">
    <property type="component" value="Unassembled WGS sequence"/>
</dbReference>
<dbReference type="InterPro" id="IPR045059">
    <property type="entry name" value="Ribosomal_uL29_euk"/>
</dbReference>
<evidence type="ECO:0000256" key="2">
    <source>
        <dbReference type="ARBA" id="ARBA00022980"/>
    </source>
</evidence>
<name>A0A814G8B4_ADIRI</name>
<sequence length="118" mass="13726">MTQLRCSDLRTKKAGELDQQLNELQEELLSLKTAGSRNVDKIGKVEKSIVHVHIVQNQTRKDNLRSFYQGAKYKPKDLRPKQTRAKRRELTEKEASCVLKKTERKNATFPKRTFAVKE</sequence>
<evidence type="ECO:0000256" key="5">
    <source>
        <dbReference type="ARBA" id="ARBA00035334"/>
    </source>
</evidence>
<protein>
    <recommendedName>
        <fullName evidence="4">Large ribosomal subunit protein uL29</fullName>
    </recommendedName>
    <alternativeName>
        <fullName evidence="5">60S ribosomal protein L35</fullName>
    </alternativeName>
</protein>
<evidence type="ECO:0000313" key="7">
    <source>
        <dbReference type="Proteomes" id="UP000663828"/>
    </source>
</evidence>
<dbReference type="GO" id="GO:0003729">
    <property type="term" value="F:mRNA binding"/>
    <property type="evidence" value="ECO:0007669"/>
    <property type="project" value="TreeGrafter"/>
</dbReference>
<dbReference type="SUPFAM" id="SSF46561">
    <property type="entry name" value="Ribosomal protein L29 (L29p)"/>
    <property type="match status" value="1"/>
</dbReference>
<comment type="similarity">
    <text evidence="1">Belongs to the universal ribosomal protein uL29 family.</text>
</comment>
<gene>
    <name evidence="6" type="ORF">XAT740_LOCUS12864</name>
</gene>
<accession>A0A814G8B4</accession>
<dbReference type="InterPro" id="IPR036049">
    <property type="entry name" value="Ribosomal_uL29_sf"/>
</dbReference>
<dbReference type="Gene3D" id="1.10.287.310">
    <property type="match status" value="1"/>
</dbReference>
<keyword evidence="3" id="KW-0687">Ribonucleoprotein</keyword>